<dbReference type="PROSITE" id="PS50943">
    <property type="entry name" value="HTH_CROC1"/>
    <property type="match status" value="1"/>
</dbReference>
<dbReference type="Gene3D" id="1.10.10.2910">
    <property type="match status" value="1"/>
</dbReference>
<comment type="similarity">
    <text evidence="1">Belongs to the short-chain fatty acyl-CoA assimilation regulator (ScfR) family.</text>
</comment>
<organism evidence="3 4">
    <name type="scientific">Rothia nasimurium</name>
    <dbReference type="NCBI Taxonomy" id="85336"/>
    <lineage>
        <taxon>Bacteria</taxon>
        <taxon>Bacillati</taxon>
        <taxon>Actinomycetota</taxon>
        <taxon>Actinomycetes</taxon>
        <taxon>Micrococcales</taxon>
        <taxon>Micrococcaceae</taxon>
        <taxon>Rothia</taxon>
    </lineage>
</organism>
<accession>A0A4Y9F4X0</accession>
<comment type="caution">
    <text evidence="3">The sequence shown here is derived from an EMBL/GenBank/DDBJ whole genome shotgun (WGS) entry which is preliminary data.</text>
</comment>
<proteinExistence type="inferred from homology"/>
<gene>
    <name evidence="3" type="ORF">E4U03_04060</name>
</gene>
<dbReference type="Proteomes" id="UP000297951">
    <property type="component" value="Unassembled WGS sequence"/>
</dbReference>
<dbReference type="PANTHER" id="PTHR43236:SF1">
    <property type="entry name" value="BLL7220 PROTEIN"/>
    <property type="match status" value="1"/>
</dbReference>
<evidence type="ECO:0000313" key="3">
    <source>
        <dbReference type="EMBL" id="TFU23139.1"/>
    </source>
</evidence>
<dbReference type="EMBL" id="SPQC01000010">
    <property type="protein sequence ID" value="TFU23139.1"/>
    <property type="molecule type" value="Genomic_DNA"/>
</dbReference>
<dbReference type="InterPro" id="IPR001387">
    <property type="entry name" value="Cro/C1-type_HTH"/>
</dbReference>
<dbReference type="AlphaFoldDB" id="A0A4Y9F4X0"/>
<name>A0A4Y9F4X0_9MICC</name>
<dbReference type="InterPro" id="IPR010982">
    <property type="entry name" value="Lambda_DNA-bd_dom_sf"/>
</dbReference>
<feature type="domain" description="HTH cro/C1-type" evidence="2">
    <location>
        <begin position="13"/>
        <end position="65"/>
    </location>
</feature>
<dbReference type="SUPFAM" id="SSF47413">
    <property type="entry name" value="lambda repressor-like DNA-binding domains"/>
    <property type="match status" value="1"/>
</dbReference>
<dbReference type="OrthoDB" id="9794834at2"/>
<dbReference type="InterPro" id="IPR052345">
    <property type="entry name" value="Rad_response_metalloprotease"/>
</dbReference>
<dbReference type="Gene3D" id="1.10.260.40">
    <property type="entry name" value="lambda repressor-like DNA-binding domains"/>
    <property type="match status" value="1"/>
</dbReference>
<sequence>MQKQVSTIDPNRVRAARESAGLTKVQLANFLQVEPRTINTYENDGAPAKHADSLAAATGRPQSFFTGSPFELISLDDVYFRSAKKVSKKSKYESTSLGAIGMEFFEHFVKPYQLPQVGVPTFDNTEPQMAAQQLRILWGLGEHPLPNLVQLFESRGIRVLSLPKVAEKLDAFSHWYPDGQPYIFLKTSKTAERMRFDLAHELGHLVMHSRGSYLAERDVEKEADRFASEFLMPARAIRAEMPRSAGLDSIFSLKKKFRVSAMAMNYRGGELDILTEWGQRQNYVSLNKLGYKMGEPDGYKPDSSRVIPYIVADMREKGKSIAALAATVGVTMQEVNGFTFGEVMAPVKSVATSVEKSPAGRPALRVL</sequence>
<evidence type="ECO:0000259" key="2">
    <source>
        <dbReference type="PROSITE" id="PS50943"/>
    </source>
</evidence>
<dbReference type="InterPro" id="IPR010359">
    <property type="entry name" value="IrrE_HExxH"/>
</dbReference>
<reference evidence="3 4" key="1">
    <citation type="submission" date="2019-03" db="EMBL/GenBank/DDBJ databases">
        <title>Diversity of the mouse oral microbiome.</title>
        <authorList>
            <person name="Joseph S."/>
            <person name="Aduse-Opoku J."/>
            <person name="Curtis M."/>
            <person name="Wade W."/>
            <person name="Hashim A."/>
        </authorList>
    </citation>
    <scope>NUCLEOTIDE SEQUENCE [LARGE SCALE GENOMIC DNA]</scope>
    <source>
        <strain evidence="4">irhom_31</strain>
    </source>
</reference>
<evidence type="ECO:0000313" key="4">
    <source>
        <dbReference type="Proteomes" id="UP000297951"/>
    </source>
</evidence>
<dbReference type="PANTHER" id="PTHR43236">
    <property type="entry name" value="ANTITOXIN HIGA1"/>
    <property type="match status" value="1"/>
</dbReference>
<dbReference type="CDD" id="cd00093">
    <property type="entry name" value="HTH_XRE"/>
    <property type="match status" value="1"/>
</dbReference>
<evidence type="ECO:0000256" key="1">
    <source>
        <dbReference type="ARBA" id="ARBA00007227"/>
    </source>
</evidence>
<dbReference type="GO" id="GO:0003677">
    <property type="term" value="F:DNA binding"/>
    <property type="evidence" value="ECO:0007669"/>
    <property type="project" value="InterPro"/>
</dbReference>
<dbReference type="Pfam" id="PF06114">
    <property type="entry name" value="Peptidase_M78"/>
    <property type="match status" value="1"/>
</dbReference>
<protein>
    <submittedName>
        <fullName evidence="3">ImmA/IrrE family metallo-endopeptidase</fullName>
    </submittedName>
</protein>